<organism evidence="4 5">
    <name type="scientific">Eiseniibacteriota bacterium</name>
    <dbReference type="NCBI Taxonomy" id="2212470"/>
    <lineage>
        <taxon>Bacteria</taxon>
        <taxon>Candidatus Eiseniibacteriota</taxon>
    </lineage>
</organism>
<dbReference type="InterPro" id="IPR003961">
    <property type="entry name" value="FN3_dom"/>
</dbReference>
<feature type="domain" description="Fibronectin type-III" evidence="3">
    <location>
        <begin position="212"/>
        <end position="319"/>
    </location>
</feature>
<feature type="domain" description="Fibronectin type-III" evidence="3">
    <location>
        <begin position="443"/>
        <end position="549"/>
    </location>
</feature>
<evidence type="ECO:0000259" key="3">
    <source>
        <dbReference type="PROSITE" id="PS50853"/>
    </source>
</evidence>
<gene>
    <name evidence="4" type="ORF">KDA27_12050</name>
</gene>
<dbReference type="InterPro" id="IPR026444">
    <property type="entry name" value="Secre_tail"/>
</dbReference>
<feature type="domain" description="Fibronectin type-III" evidence="3">
    <location>
        <begin position="790"/>
        <end position="897"/>
    </location>
</feature>
<dbReference type="SUPFAM" id="SSF49265">
    <property type="entry name" value="Fibronectin type III"/>
    <property type="match status" value="7"/>
</dbReference>
<dbReference type="InterPro" id="IPR050991">
    <property type="entry name" value="ECM_Regulatory_Proteins"/>
</dbReference>
<name>A0A956NCA2_UNCEI</name>
<dbReference type="InterPro" id="IPR013783">
    <property type="entry name" value="Ig-like_fold"/>
</dbReference>
<feature type="domain" description="Fibronectin type-III" evidence="3">
    <location>
        <begin position="1276"/>
        <end position="1385"/>
    </location>
</feature>
<dbReference type="CDD" id="cd00063">
    <property type="entry name" value="FN3"/>
    <property type="match status" value="8"/>
</dbReference>
<evidence type="ECO:0000256" key="1">
    <source>
        <dbReference type="ARBA" id="ARBA00022737"/>
    </source>
</evidence>
<proteinExistence type="predicted"/>
<dbReference type="Gene3D" id="2.60.40.10">
    <property type="entry name" value="Immunoglobulins"/>
    <property type="match status" value="12"/>
</dbReference>
<feature type="compositionally biased region" description="Acidic residues" evidence="2">
    <location>
        <begin position="1260"/>
        <end position="1272"/>
    </location>
</feature>
<feature type="region of interest" description="Disordered" evidence="2">
    <location>
        <begin position="1257"/>
        <end position="1279"/>
    </location>
</feature>
<dbReference type="NCBIfam" id="TIGR04183">
    <property type="entry name" value="Por_Secre_tail"/>
    <property type="match status" value="1"/>
</dbReference>
<evidence type="ECO:0000256" key="2">
    <source>
        <dbReference type="SAM" id="MobiDB-lite"/>
    </source>
</evidence>
<dbReference type="Pfam" id="PF00041">
    <property type="entry name" value="fn3"/>
    <property type="match status" value="3"/>
</dbReference>
<comment type="caution">
    <text evidence="4">The sequence shown here is derived from an EMBL/GenBank/DDBJ whole genome shotgun (WGS) entry which is preliminary data.</text>
</comment>
<feature type="domain" description="Fibronectin type-III" evidence="3">
    <location>
        <begin position="672"/>
        <end position="780"/>
    </location>
</feature>
<dbReference type="EMBL" id="JAGQHS010000056">
    <property type="protein sequence ID" value="MCA9756527.1"/>
    <property type="molecule type" value="Genomic_DNA"/>
</dbReference>
<dbReference type="Gene3D" id="2.60.40.4070">
    <property type="match status" value="1"/>
</dbReference>
<dbReference type="Proteomes" id="UP000739538">
    <property type="component" value="Unassembled WGS sequence"/>
</dbReference>
<feature type="domain" description="Fibronectin type-III" evidence="3">
    <location>
        <begin position="324"/>
        <end position="433"/>
    </location>
</feature>
<accession>A0A956NCA2</accession>
<protein>
    <submittedName>
        <fullName evidence="4">Fibronectin type III domain-containing protein</fullName>
    </submittedName>
</protein>
<reference evidence="4" key="2">
    <citation type="journal article" date="2021" name="Microbiome">
        <title>Successional dynamics and alternative stable states in a saline activated sludge microbial community over 9 years.</title>
        <authorList>
            <person name="Wang Y."/>
            <person name="Ye J."/>
            <person name="Ju F."/>
            <person name="Liu L."/>
            <person name="Boyd J.A."/>
            <person name="Deng Y."/>
            <person name="Parks D.H."/>
            <person name="Jiang X."/>
            <person name="Yin X."/>
            <person name="Woodcroft B.J."/>
            <person name="Tyson G.W."/>
            <person name="Hugenholtz P."/>
            <person name="Polz M.F."/>
            <person name="Zhang T."/>
        </authorList>
    </citation>
    <scope>NUCLEOTIDE SEQUENCE</scope>
    <source>
        <strain evidence="4">HKST-UBA02</strain>
    </source>
</reference>
<dbReference type="Pfam" id="PF13860">
    <property type="entry name" value="FlgD_ig"/>
    <property type="match status" value="1"/>
</dbReference>
<dbReference type="PANTHER" id="PTHR46708:SF2">
    <property type="entry name" value="FIBRONECTIN TYPE-III DOMAIN-CONTAINING PROTEIN"/>
    <property type="match status" value="1"/>
</dbReference>
<evidence type="ECO:0000313" key="5">
    <source>
        <dbReference type="Proteomes" id="UP000739538"/>
    </source>
</evidence>
<dbReference type="PROSITE" id="PS50853">
    <property type="entry name" value="FN3"/>
    <property type="match status" value="10"/>
</dbReference>
<dbReference type="PANTHER" id="PTHR46708">
    <property type="entry name" value="TENASCIN"/>
    <property type="match status" value="1"/>
</dbReference>
<dbReference type="SMART" id="SM00060">
    <property type="entry name" value="FN3"/>
    <property type="match status" value="12"/>
</dbReference>
<evidence type="ECO:0000313" key="4">
    <source>
        <dbReference type="EMBL" id="MCA9756527.1"/>
    </source>
</evidence>
<feature type="domain" description="Fibronectin type-III" evidence="3">
    <location>
        <begin position="1390"/>
        <end position="1483"/>
    </location>
</feature>
<feature type="domain" description="Fibronectin type-III" evidence="3">
    <location>
        <begin position="1148"/>
        <end position="1260"/>
    </location>
</feature>
<dbReference type="InterPro" id="IPR036116">
    <property type="entry name" value="FN3_sf"/>
</dbReference>
<feature type="domain" description="Fibronectin type-III" evidence="3">
    <location>
        <begin position="95"/>
        <end position="205"/>
    </location>
</feature>
<feature type="domain" description="Fibronectin type-III" evidence="3">
    <location>
        <begin position="903"/>
        <end position="1013"/>
    </location>
</feature>
<keyword evidence="1" id="KW-0677">Repeat</keyword>
<sequence length="1692" mass="179117">MGTRWRIGIRGNATVMGIRSWLALGLGLVAAAVRPSFATDHLVFGVRPGASFDLYQDSTPLPGQNSSAGGVVSFAATGGGTFQVVASGETVDITPPARVTDLVASSPTDNSFTLRWHAVGDDGLDGTASVYDVRYSEIPLSESTWNTATQATGEPTPHAPGTLETFVLSGLQAGHQYYVGIKVGDDVLQWSLLSNIVIETTTGGGDTTGPGAITDLAVASEAETSITLDWTATGDDGYVGTATEYDVRYASSSINSLATWNAAQQATGEPVPSPAGEAEEFTVTGLDAGTTYYFAIKARDDAGTWSALSNSPHGTTLSGGDVTPPEAITDLSASSLGPNSIRIDWSAPGDDGDQGQATVYDARYSTVPITSANFTQMPKILSVPFPLPAGSGQTATVGGLQANTRYYFAIKARDDANLWSALSNVPNVTTDSDGTDDNIPPAVVDDLTVSTTGTATATLRWTAPGDDGDVGQATSFDIRYSLSPITTDNWPQADLVTGEPVPGPVGTEHVIMVGGLQADEDYYFALRTSDEVGNESDLSNVAEGHTLEPPQDVTPPAPIDDLTLADTEPLRAHFEWTATGDDGYSGQAYSFDFRMSGAPLTLENWDEAVAIDGLPDPGPIGTQHDIWVDDLPADSTVYFAIRAIDEGDNVSDLSNVVEVIVLDAPDDVPPGPVGDLAGRGISPQQLELTWTAPADDGGGPVSGYEILVHTSPLGQSSSEPLHFALSSTPNEPGEPELYVADGLEPTTVYYCYVRSVDEVGNWSELSNEAVAATLDDTPPPPQGDETPPAAIDDLTVVESGYDYVVLEWTATGDDGSEGQADAYDFRMSTEALTPSNFGEATPVETAAPLASGETETLRIEGLSSGSEYYFALEAIDVAENVSALSNVVSIYLEYPPDLLPPEAIADLSVLLVDDEAVTLGWTTPMDSVSTGADADGSIYAYDMRYAEEPLTTETWETSSQANAPTPTDPGRSVVWTISGLAEGTQYFFGLRSQDEAGNWSDLSNVAEAMTTGGGDDPPDPPQPDSLAPALIDDLSLEALDSWSARIAWTATGDDGDTGTAAEYELRRLVGSEESLPDPTAPGAWDGASPVALDLTPSTSGTAESNTRGALIPGSYYAYALRAIDEAGNAGPVAWTPVVQLPYVEDLFAPESITDLAGVASDSTTVHLTWTAPSDLRPDQEPGPVARYELRWSVDEIDESTWGSAEGSFGFEAEDPAGSQMSFDVEGLLSGTEYRFAVRAIDPSDNIAPLSNVVVVQMPEPEPEDPGDPDPPADETPPSRVTSLVGYVLGETSLRLTWYAPGDDGSSGQAAKYTVRWGYAPVNASNWSTLESLPDVALPSPSGEVETYDWEGREPGVTYYFALVAEDEAGNQSPISNAISVTMPQIQDTAPPSVPEGLHTQASQGIVELTWEASPEPDVAGYRVHRRLLGESVTHVVADHVPQETFSDASAEAGATYAYSVSSKDNAGNVSARSSEAWITIPASLPTLVVAVEFLGADPVRPADDQVVIRWAIESGPELVGFHVFREQIENEGAFGQTTSPEGPAERVNAELLEGAGPHVFVESPRPEPGAYRYWVQAVGSTEAQRAYLDPISVTVPKWSEGVLSLYPNPMRDRMTVQFSLEEAGPAQVEVFDVTGRLRMQEQLGQLDSGLHVWEWQGRTSDNAQLPNGTYFLRFRAGSDVQTQRFVVVRAGD</sequence>
<reference evidence="4" key="1">
    <citation type="submission" date="2020-04" db="EMBL/GenBank/DDBJ databases">
        <authorList>
            <person name="Zhang T."/>
        </authorList>
    </citation>
    <scope>NUCLEOTIDE SEQUENCE</scope>
    <source>
        <strain evidence="4">HKST-UBA02</strain>
    </source>
</reference>
<dbReference type="InterPro" id="IPR025965">
    <property type="entry name" value="FlgD/Vpr_Ig-like"/>
</dbReference>